<reference evidence="5 6" key="1">
    <citation type="submission" date="2019-11" db="EMBL/GenBank/DDBJ databases">
        <authorList>
            <person name="Holert J."/>
        </authorList>
    </citation>
    <scope>NUCLEOTIDE SEQUENCE [LARGE SCALE GENOMIC DNA]</scope>
    <source>
        <strain evidence="5">BC8_1</strain>
    </source>
</reference>
<evidence type="ECO:0000313" key="6">
    <source>
        <dbReference type="Proteomes" id="UP000430146"/>
    </source>
</evidence>
<organism evidence="5 6">
    <name type="scientific">Mycolicibacterium vanbaalenii</name>
    <name type="common">Mycobacterium vanbaalenii</name>
    <dbReference type="NCBI Taxonomy" id="110539"/>
    <lineage>
        <taxon>Bacteria</taxon>
        <taxon>Bacillati</taxon>
        <taxon>Actinomycetota</taxon>
        <taxon>Actinomycetes</taxon>
        <taxon>Mycobacteriales</taxon>
        <taxon>Mycobacteriaceae</taxon>
        <taxon>Mycolicibacterium</taxon>
    </lineage>
</organism>
<dbReference type="InterPro" id="IPR008920">
    <property type="entry name" value="TF_FadR/GntR_C"/>
</dbReference>
<protein>
    <submittedName>
        <fullName evidence="5">HTH-type transcriptional regulator McbR</fullName>
    </submittedName>
</protein>
<dbReference type="AlphaFoldDB" id="A0A5S9R5N9"/>
<dbReference type="SUPFAM" id="SSF48008">
    <property type="entry name" value="GntR ligand-binding domain-like"/>
    <property type="match status" value="1"/>
</dbReference>
<dbReference type="InterPro" id="IPR000524">
    <property type="entry name" value="Tscrpt_reg_HTH_GntR"/>
</dbReference>
<evidence type="ECO:0000313" key="5">
    <source>
        <dbReference type="EMBL" id="CAA0131883.1"/>
    </source>
</evidence>
<dbReference type="Gene3D" id="1.20.120.530">
    <property type="entry name" value="GntR ligand-binding domain-like"/>
    <property type="match status" value="1"/>
</dbReference>
<dbReference type="SMART" id="SM00895">
    <property type="entry name" value="FCD"/>
    <property type="match status" value="1"/>
</dbReference>
<dbReference type="RefSeq" id="WP_159234078.1">
    <property type="nucleotide sequence ID" value="NZ_CACSIP010000045.1"/>
</dbReference>
<dbReference type="PANTHER" id="PTHR43537">
    <property type="entry name" value="TRANSCRIPTIONAL REGULATOR, GNTR FAMILY"/>
    <property type="match status" value="1"/>
</dbReference>
<keyword evidence="6" id="KW-1185">Reference proteome</keyword>
<keyword evidence="2" id="KW-0238">DNA-binding</keyword>
<accession>A0A5S9R5N9</accession>
<evidence type="ECO:0000256" key="3">
    <source>
        <dbReference type="ARBA" id="ARBA00023163"/>
    </source>
</evidence>
<dbReference type="OrthoDB" id="9816161at2"/>
<evidence type="ECO:0000256" key="2">
    <source>
        <dbReference type="ARBA" id="ARBA00023125"/>
    </source>
</evidence>
<keyword evidence="3" id="KW-0804">Transcription</keyword>
<dbReference type="SMART" id="SM00345">
    <property type="entry name" value="HTH_GNTR"/>
    <property type="match status" value="1"/>
</dbReference>
<dbReference type="PANTHER" id="PTHR43537:SF50">
    <property type="entry name" value="TRANSCRIPTIONAL REGULATORY PROTEIN"/>
    <property type="match status" value="1"/>
</dbReference>
<dbReference type="GO" id="GO:0003700">
    <property type="term" value="F:DNA-binding transcription factor activity"/>
    <property type="evidence" value="ECO:0007669"/>
    <property type="project" value="InterPro"/>
</dbReference>
<keyword evidence="1" id="KW-0805">Transcription regulation</keyword>
<name>A0A5S9R5N9_MYCVN</name>
<evidence type="ECO:0000259" key="4">
    <source>
        <dbReference type="PROSITE" id="PS50949"/>
    </source>
</evidence>
<dbReference type="Pfam" id="PF00392">
    <property type="entry name" value="GntR"/>
    <property type="match status" value="1"/>
</dbReference>
<gene>
    <name evidence="5" type="primary">mcbR_2</name>
    <name evidence="5" type="ORF">AELLOGFF_01502</name>
</gene>
<feature type="domain" description="HTH gntR-type" evidence="4">
    <location>
        <begin position="20"/>
        <end position="87"/>
    </location>
</feature>
<evidence type="ECO:0000256" key="1">
    <source>
        <dbReference type="ARBA" id="ARBA00023015"/>
    </source>
</evidence>
<proteinExistence type="predicted"/>
<dbReference type="CDD" id="cd07377">
    <property type="entry name" value="WHTH_GntR"/>
    <property type="match status" value="1"/>
</dbReference>
<dbReference type="SUPFAM" id="SSF46785">
    <property type="entry name" value="Winged helix' DNA-binding domain"/>
    <property type="match status" value="1"/>
</dbReference>
<dbReference type="PROSITE" id="PS50949">
    <property type="entry name" value="HTH_GNTR"/>
    <property type="match status" value="1"/>
</dbReference>
<dbReference type="InterPro" id="IPR011711">
    <property type="entry name" value="GntR_C"/>
</dbReference>
<dbReference type="EMBL" id="CACSIP010000045">
    <property type="protein sequence ID" value="CAA0131883.1"/>
    <property type="molecule type" value="Genomic_DNA"/>
</dbReference>
<dbReference type="GO" id="GO:0003677">
    <property type="term" value="F:DNA binding"/>
    <property type="evidence" value="ECO:0007669"/>
    <property type="project" value="UniProtKB-KW"/>
</dbReference>
<sequence>MTRIRRGQRFTAHLVSSSVETGHPRVVDDLRQAILSGDQPPGTAIPIDEVAAYLGVSQIPVREALMTLVGEGLVEHRPHVGYQVATLTFEEFNDLYRVREVLEALALAASVKNATAADDVEILTSHDGVDSAIRGADLRSFHSGSRRLHLAMIRPSGMSRLVRMYESAWNLTEPARPMARVSDAARLRFHADHHDMVAAFTERDAEALVAASRRHYQHLCAEFDSMRGDPDTFRCP</sequence>
<dbReference type="InterPro" id="IPR036390">
    <property type="entry name" value="WH_DNA-bd_sf"/>
</dbReference>
<dbReference type="InterPro" id="IPR036388">
    <property type="entry name" value="WH-like_DNA-bd_sf"/>
</dbReference>
<dbReference type="Proteomes" id="UP000430146">
    <property type="component" value="Unassembled WGS sequence"/>
</dbReference>
<dbReference type="Gene3D" id="1.10.10.10">
    <property type="entry name" value="Winged helix-like DNA-binding domain superfamily/Winged helix DNA-binding domain"/>
    <property type="match status" value="1"/>
</dbReference>
<dbReference type="Pfam" id="PF07729">
    <property type="entry name" value="FCD"/>
    <property type="match status" value="1"/>
</dbReference>